<evidence type="ECO:0000313" key="3">
    <source>
        <dbReference type="Proteomes" id="UP000595446"/>
    </source>
</evidence>
<proteinExistence type="predicted"/>
<feature type="region of interest" description="Disordered" evidence="1">
    <location>
        <begin position="26"/>
        <end position="56"/>
    </location>
</feature>
<protein>
    <submittedName>
        <fullName evidence="2">Uncharacterized protein</fullName>
    </submittedName>
</protein>
<evidence type="ECO:0000313" key="2">
    <source>
        <dbReference type="EMBL" id="BCO38391.1"/>
    </source>
</evidence>
<sequence length="206" mass="21691">MGQPVAGVGVLGLADRAQHVLAQRRGVGGAGQPGSGVGCQRRGQAPHPAGFGGDLGGDVVVEPAMAGRVGSDRCGRRGDRLGVGDHGWQWPRNRQPGADRGGQGGEDGLGIVGGQVPGRRRHEDLDARRGVELQTAPQHRAQRILAARGVRIMAQPYRQRGTQVRRRDWVGAGGGQCGADSRVERRRRHVGGPAGAARRPPWAVHQ</sequence>
<feature type="compositionally biased region" description="Gly residues" evidence="1">
    <location>
        <begin position="26"/>
        <end position="37"/>
    </location>
</feature>
<feature type="region of interest" description="Disordered" evidence="1">
    <location>
        <begin position="159"/>
        <end position="206"/>
    </location>
</feature>
<gene>
    <name evidence="2" type="ORF">MHEC_48240</name>
</gene>
<keyword evidence="3" id="KW-1185">Reference proteome</keyword>
<evidence type="ECO:0000256" key="1">
    <source>
        <dbReference type="SAM" id="MobiDB-lite"/>
    </source>
</evidence>
<name>A0A7R7JJX5_9MYCO</name>
<organism evidence="2 3">
    <name type="scientific">Mycobacterium heckeshornense</name>
    <dbReference type="NCBI Taxonomy" id="110505"/>
    <lineage>
        <taxon>Bacteria</taxon>
        <taxon>Bacillati</taxon>
        <taxon>Actinomycetota</taxon>
        <taxon>Actinomycetes</taxon>
        <taxon>Mycobacteriales</taxon>
        <taxon>Mycobacteriaceae</taxon>
        <taxon>Mycobacterium</taxon>
    </lineage>
</organism>
<feature type="compositionally biased region" description="Low complexity" evidence="1">
    <location>
        <begin position="195"/>
        <end position="206"/>
    </location>
</feature>
<accession>A0A7R7JJX5</accession>
<feature type="region of interest" description="Disordered" evidence="1">
    <location>
        <begin position="70"/>
        <end position="118"/>
    </location>
</feature>
<feature type="compositionally biased region" description="Gly residues" evidence="1">
    <location>
        <begin position="99"/>
        <end position="116"/>
    </location>
</feature>
<dbReference type="EMBL" id="AP024237">
    <property type="protein sequence ID" value="BCO38391.1"/>
    <property type="molecule type" value="Genomic_DNA"/>
</dbReference>
<dbReference type="Proteomes" id="UP000595446">
    <property type="component" value="Chromosome"/>
</dbReference>
<feature type="compositionally biased region" description="Basic and acidic residues" evidence="1">
    <location>
        <begin position="70"/>
        <end position="83"/>
    </location>
</feature>
<reference evidence="2 3" key="1">
    <citation type="submission" date="2020-12" db="EMBL/GenBank/DDBJ databases">
        <title>Complete genome sequence of Mycobacterium heckeshornense JCM 15655T, closely related to a pathogenic non-tuberculous mycobacterial species Mycobacterium xenopi.</title>
        <authorList>
            <person name="Yoshida M."/>
            <person name="Fukano H."/>
            <person name="Asakura T."/>
            <person name="Suzuki M."/>
            <person name="Hoshino Y."/>
        </authorList>
    </citation>
    <scope>NUCLEOTIDE SEQUENCE [LARGE SCALE GENOMIC DNA]</scope>
    <source>
        <strain evidence="2 3">JCM 15655</strain>
    </source>
</reference>
<dbReference type="AlphaFoldDB" id="A0A7R7JJX5"/>